<evidence type="ECO:0000256" key="2">
    <source>
        <dbReference type="ARBA" id="ARBA00022692"/>
    </source>
</evidence>
<dbReference type="GO" id="GO:0009252">
    <property type="term" value="P:peptidoglycan biosynthetic process"/>
    <property type="evidence" value="ECO:0007669"/>
    <property type="project" value="UniProtKB-UniRule"/>
</dbReference>
<comment type="similarity">
    <text evidence="7">Belongs to the transglycosylase MltG family.</text>
</comment>
<evidence type="ECO:0000256" key="3">
    <source>
        <dbReference type="ARBA" id="ARBA00022989"/>
    </source>
</evidence>
<evidence type="ECO:0000313" key="8">
    <source>
        <dbReference type="EMBL" id="OCA92473.1"/>
    </source>
</evidence>
<reference evidence="9" key="1">
    <citation type="submission" date="2016-05" db="EMBL/GenBank/DDBJ databases">
        <authorList>
            <person name="Liu B."/>
            <person name="Wang J."/>
            <person name="Zhu Y."/>
            <person name="Liu G."/>
            <person name="Chen Q."/>
            <person name="Chen Z."/>
            <person name="Lan J."/>
            <person name="Che J."/>
            <person name="Ge C."/>
            <person name="Shi H."/>
            <person name="Pan Z."/>
            <person name="Liu X."/>
        </authorList>
    </citation>
    <scope>NUCLEOTIDE SEQUENCE [LARGE SCALE GENOMIC DNA]</scope>
    <source>
        <strain evidence="9">FJAT-27215</strain>
    </source>
</reference>
<sequence length="372" mass="41790">MSKKSYVGPSGRKRRLKRAIFFAVISFLLIIGGIAAGGYFFIQSALEPVNKSDNTPVQVNIPIGSSLSVIAEKLEKKGIVKNAEVFKYYVKYKGEDNLQAGEYSFTPSMTMDELIKSLKTGKVIGQGQVKITIPEGYQLTQIAAVIGKETGRPASEVLKVMNDRVFIKEMMQTYPELLTEEVFAKNIRYPLEGYLYPATYHYGDKKKPVREIVEDMLEKTDHVLAQYRTSMAAKQMTTHKLLTLSSLIEEEATAKADRHKISSVFYNRLAAGMPLQTDPTVLYALGKHKKRVLYEDLKVNSPYNTYKVKGLTPGPIGNSGVSSMEAALNPEKTDYLYFLASPAGDVYYAKTLEEHSKLKEKYITSHYEKQKQ</sequence>
<keyword evidence="9" id="KW-1185">Reference proteome</keyword>
<dbReference type="NCBIfam" id="TIGR00247">
    <property type="entry name" value="endolytic transglycosylase MltG"/>
    <property type="match status" value="1"/>
</dbReference>
<dbReference type="GO" id="GO:0008932">
    <property type="term" value="F:lytic endotransglycosylase activity"/>
    <property type="evidence" value="ECO:0007669"/>
    <property type="project" value="UniProtKB-UniRule"/>
</dbReference>
<dbReference type="Proteomes" id="UP000092578">
    <property type="component" value="Unassembled WGS sequence"/>
</dbReference>
<comment type="catalytic activity">
    <reaction evidence="7">
        <text>a peptidoglycan chain = a peptidoglycan chain with N-acetyl-1,6-anhydromuramyl-[peptide] at the reducing end + a peptidoglycan chain with N-acetylglucosamine at the non-reducing end.</text>
        <dbReference type="EC" id="4.2.2.29"/>
    </reaction>
</comment>
<comment type="subcellular location">
    <subcellularLocation>
        <location evidence="7">Cell membrane</location>
        <topology evidence="7">Single-pass membrane protein</topology>
    </subcellularLocation>
</comment>
<accession>A0A1B9B8R8</accession>
<dbReference type="InterPro" id="IPR003770">
    <property type="entry name" value="MLTG-like"/>
</dbReference>
<evidence type="ECO:0000256" key="6">
    <source>
        <dbReference type="ARBA" id="ARBA00023316"/>
    </source>
</evidence>
<dbReference type="AlphaFoldDB" id="A0A1B9B8R8"/>
<dbReference type="GO" id="GO:0071555">
    <property type="term" value="P:cell wall organization"/>
    <property type="evidence" value="ECO:0007669"/>
    <property type="project" value="UniProtKB-KW"/>
</dbReference>
<keyword evidence="3 7" id="KW-1133">Transmembrane helix</keyword>
<keyword evidence="6 7" id="KW-0961">Cell wall biogenesis/degradation</keyword>
<feature type="site" description="Important for catalytic activity" evidence="7">
    <location>
        <position position="251"/>
    </location>
</feature>
<evidence type="ECO:0000256" key="5">
    <source>
        <dbReference type="ARBA" id="ARBA00023239"/>
    </source>
</evidence>
<dbReference type="EC" id="4.2.2.29" evidence="7"/>
<keyword evidence="5 7" id="KW-0456">Lyase</keyword>
<dbReference type="GO" id="GO:0005886">
    <property type="term" value="C:plasma membrane"/>
    <property type="evidence" value="ECO:0007669"/>
    <property type="project" value="UniProtKB-SubCell"/>
</dbReference>
<feature type="transmembrane region" description="Helical" evidence="7">
    <location>
        <begin position="20"/>
        <end position="42"/>
    </location>
</feature>
<comment type="caution">
    <text evidence="8">The sequence shown here is derived from an EMBL/GenBank/DDBJ whole genome shotgun (WGS) entry which is preliminary data.</text>
</comment>
<evidence type="ECO:0000256" key="4">
    <source>
        <dbReference type="ARBA" id="ARBA00023136"/>
    </source>
</evidence>
<keyword evidence="4 7" id="KW-0472">Membrane</keyword>
<evidence type="ECO:0000313" key="9">
    <source>
        <dbReference type="Proteomes" id="UP000092578"/>
    </source>
</evidence>
<protein>
    <recommendedName>
        <fullName evidence="7">Endolytic murein transglycosylase</fullName>
        <ecNumber evidence="7">4.2.2.29</ecNumber>
    </recommendedName>
    <alternativeName>
        <fullName evidence="7">Peptidoglycan lytic transglycosylase</fullName>
    </alternativeName>
    <alternativeName>
        <fullName evidence="7">Peptidoglycan polymerization terminase</fullName>
    </alternativeName>
</protein>
<dbReference type="PANTHER" id="PTHR30518:SF2">
    <property type="entry name" value="ENDOLYTIC MUREIN TRANSGLYCOSYLASE"/>
    <property type="match status" value="1"/>
</dbReference>
<dbReference type="Gene3D" id="3.30.160.60">
    <property type="entry name" value="Classic Zinc Finger"/>
    <property type="match status" value="1"/>
</dbReference>
<dbReference type="Pfam" id="PF02618">
    <property type="entry name" value="YceG"/>
    <property type="match status" value="1"/>
</dbReference>
<dbReference type="RefSeq" id="WP_065408976.1">
    <property type="nucleotide sequence ID" value="NZ_MAYT01000001.1"/>
</dbReference>
<keyword evidence="1 7" id="KW-1003">Cell membrane</keyword>
<organism evidence="8 9">
    <name type="scientific">Pseudobacillus wudalianchiensis</name>
    <dbReference type="NCBI Taxonomy" id="1743143"/>
    <lineage>
        <taxon>Bacteria</taxon>
        <taxon>Bacillati</taxon>
        <taxon>Bacillota</taxon>
        <taxon>Bacilli</taxon>
        <taxon>Bacillales</taxon>
        <taxon>Bacillaceae</taxon>
        <taxon>Pseudobacillus</taxon>
    </lineage>
</organism>
<evidence type="ECO:0000256" key="1">
    <source>
        <dbReference type="ARBA" id="ARBA00022475"/>
    </source>
</evidence>
<name>A0A1B9B8R8_9BACI</name>
<dbReference type="PANTHER" id="PTHR30518">
    <property type="entry name" value="ENDOLYTIC MUREIN TRANSGLYCOSYLASE"/>
    <property type="match status" value="1"/>
</dbReference>
<dbReference type="Gene3D" id="3.30.1490.480">
    <property type="entry name" value="Endolytic murein transglycosylase"/>
    <property type="match status" value="1"/>
</dbReference>
<evidence type="ECO:0000256" key="7">
    <source>
        <dbReference type="HAMAP-Rule" id="MF_02065"/>
    </source>
</evidence>
<dbReference type="HAMAP" id="MF_02065">
    <property type="entry name" value="MltG"/>
    <property type="match status" value="1"/>
</dbReference>
<proteinExistence type="inferred from homology"/>
<dbReference type="CDD" id="cd08010">
    <property type="entry name" value="MltG_like"/>
    <property type="match status" value="1"/>
</dbReference>
<gene>
    <name evidence="7" type="primary">mltG</name>
    <name evidence="8" type="ORF">A8F95_01840</name>
</gene>
<comment type="function">
    <text evidence="7">Functions as a peptidoglycan terminase that cleaves nascent peptidoglycan strands endolytically to terminate their elongation.</text>
</comment>
<keyword evidence="2 7" id="KW-0812">Transmembrane</keyword>
<dbReference type="EMBL" id="MAYT01000001">
    <property type="protein sequence ID" value="OCA92473.1"/>
    <property type="molecule type" value="Genomic_DNA"/>
</dbReference>